<dbReference type="CDD" id="cd13585">
    <property type="entry name" value="PBP2_TMBP_like"/>
    <property type="match status" value="1"/>
</dbReference>
<dbReference type="PANTHER" id="PTHR43649">
    <property type="entry name" value="ARABINOSE-BINDING PROTEIN-RELATED"/>
    <property type="match status" value="1"/>
</dbReference>
<dbReference type="SUPFAM" id="SSF53850">
    <property type="entry name" value="Periplasmic binding protein-like II"/>
    <property type="match status" value="1"/>
</dbReference>
<name>A0A2I1KVM8_9ACTO</name>
<dbReference type="GeneID" id="81707714"/>
<dbReference type="Gene3D" id="3.40.190.10">
    <property type="entry name" value="Periplasmic binding protein-like II"/>
    <property type="match status" value="2"/>
</dbReference>
<protein>
    <submittedName>
        <fullName evidence="1">Sugar ABC transporter substrate-binding protein</fullName>
    </submittedName>
</protein>
<dbReference type="RefSeq" id="WP_101637837.1">
    <property type="nucleotide sequence ID" value="NZ_JAWEAQ010000020.1"/>
</dbReference>
<dbReference type="EMBL" id="PKHA01000001">
    <property type="protein sequence ID" value="PKY99675.1"/>
    <property type="molecule type" value="Genomic_DNA"/>
</dbReference>
<comment type="caution">
    <text evidence="1">The sequence shown here is derived from an EMBL/GenBank/DDBJ whole genome shotgun (WGS) entry which is preliminary data.</text>
</comment>
<organism evidence="1 2">
    <name type="scientific">Actinomyces urogenitalis</name>
    <dbReference type="NCBI Taxonomy" id="103621"/>
    <lineage>
        <taxon>Bacteria</taxon>
        <taxon>Bacillati</taxon>
        <taxon>Actinomycetota</taxon>
        <taxon>Actinomycetes</taxon>
        <taxon>Actinomycetales</taxon>
        <taxon>Actinomycetaceae</taxon>
        <taxon>Actinomyces</taxon>
    </lineage>
</organism>
<dbReference type="AlphaFoldDB" id="A0A2I1KVM8"/>
<dbReference type="PANTHER" id="PTHR43649:SF12">
    <property type="entry name" value="DIACETYLCHITOBIOSE BINDING PROTEIN DASA"/>
    <property type="match status" value="1"/>
</dbReference>
<dbReference type="PROSITE" id="PS51257">
    <property type="entry name" value="PROKAR_LIPOPROTEIN"/>
    <property type="match status" value="1"/>
</dbReference>
<gene>
    <name evidence="1" type="ORF">CYJ26_01980</name>
</gene>
<dbReference type="InterPro" id="IPR006059">
    <property type="entry name" value="SBP"/>
</dbReference>
<dbReference type="Proteomes" id="UP000234778">
    <property type="component" value="Unassembled WGS sequence"/>
</dbReference>
<accession>A0A2I1KVM8</accession>
<dbReference type="InterPro" id="IPR050490">
    <property type="entry name" value="Bact_solute-bd_prot1"/>
</dbReference>
<reference evidence="1 2" key="1">
    <citation type="submission" date="2017-12" db="EMBL/GenBank/DDBJ databases">
        <title>Phylogenetic diversity of female urinary microbiome.</title>
        <authorList>
            <person name="Thomas-White K."/>
            <person name="Wolfe A.J."/>
        </authorList>
    </citation>
    <scope>NUCLEOTIDE SEQUENCE [LARGE SCALE GENOMIC DNA]</scope>
    <source>
        <strain evidence="1 2">UMB0319</strain>
    </source>
</reference>
<proteinExistence type="predicted"/>
<evidence type="ECO:0000313" key="1">
    <source>
        <dbReference type="EMBL" id="PKY99675.1"/>
    </source>
</evidence>
<sequence>MDIARRRFLEAAALTMALAGTAACGGGNDGSGKGEGSGTLEFWTIALQPTFTDYFNGLIKAYEEANPGVKVNWTDLPYDSIEEKLITASAGGTAPDVVNLNTEFALTMAGKKALADIAKLTTSEEQAVYIESLWDSAKLGDAVYAFPWYAAPNIMIYNKSLFEKAGLTSQPTTYTEALQMAPTMKAATGAYLFNPPTLFNLFSEEDVAILSEDKTKATFATDTADKLLSSFKELTDKDDLPKTDWGQWDTELKLFETGQLAIINSSSASVARIKDEAPDVYEQIGIAMPLKGTAGVSRNPLMNLVIPSKSSQQEAAAKFAMFITGDDNQLSFAKEAGIFPSTVKASQDPYFTSDTSTIEGQASAMCAEASKTSADFSLGVEGQSTIADEVNKAYEAAVINGDDVKESLASAQEAVDALLKQG</sequence>
<dbReference type="Pfam" id="PF01547">
    <property type="entry name" value="SBP_bac_1"/>
    <property type="match status" value="1"/>
</dbReference>
<evidence type="ECO:0000313" key="2">
    <source>
        <dbReference type="Proteomes" id="UP000234778"/>
    </source>
</evidence>